<organism evidence="3 4">
    <name type="scientific">Marasmiellus scandens</name>
    <dbReference type="NCBI Taxonomy" id="2682957"/>
    <lineage>
        <taxon>Eukaryota</taxon>
        <taxon>Fungi</taxon>
        <taxon>Dikarya</taxon>
        <taxon>Basidiomycota</taxon>
        <taxon>Agaricomycotina</taxon>
        <taxon>Agaricomycetes</taxon>
        <taxon>Agaricomycetidae</taxon>
        <taxon>Agaricales</taxon>
        <taxon>Marasmiineae</taxon>
        <taxon>Omphalotaceae</taxon>
        <taxon>Marasmiellus</taxon>
    </lineage>
</organism>
<dbReference type="Pfam" id="PF20152">
    <property type="entry name" value="DUF6534"/>
    <property type="match status" value="1"/>
</dbReference>
<evidence type="ECO:0000256" key="1">
    <source>
        <dbReference type="SAM" id="Phobius"/>
    </source>
</evidence>
<dbReference type="InterPro" id="IPR045339">
    <property type="entry name" value="DUF6534"/>
</dbReference>
<proteinExistence type="predicted"/>
<dbReference type="EMBL" id="JBANRG010000058">
    <property type="protein sequence ID" value="KAK7442519.1"/>
    <property type="molecule type" value="Genomic_DNA"/>
</dbReference>
<name>A0ABR1IYY0_9AGAR</name>
<keyword evidence="1" id="KW-0472">Membrane</keyword>
<gene>
    <name evidence="3" type="ORF">VKT23_016117</name>
</gene>
<feature type="transmembrane region" description="Helical" evidence="1">
    <location>
        <begin position="244"/>
        <end position="264"/>
    </location>
</feature>
<comment type="caution">
    <text evidence="3">The sequence shown here is derived from an EMBL/GenBank/DDBJ whole genome shotgun (WGS) entry which is preliminary data.</text>
</comment>
<feature type="transmembrane region" description="Helical" evidence="1">
    <location>
        <begin position="202"/>
        <end position="224"/>
    </location>
</feature>
<feature type="domain" description="DUF6534" evidence="2">
    <location>
        <begin position="209"/>
        <end position="271"/>
    </location>
</feature>
<feature type="transmembrane region" description="Helical" evidence="1">
    <location>
        <begin position="161"/>
        <end position="182"/>
    </location>
</feature>
<keyword evidence="4" id="KW-1185">Reference proteome</keyword>
<feature type="transmembrane region" description="Helical" evidence="1">
    <location>
        <begin position="28"/>
        <end position="55"/>
    </location>
</feature>
<protein>
    <recommendedName>
        <fullName evidence="2">DUF6534 domain-containing protein</fullName>
    </recommendedName>
</protein>
<feature type="transmembrane region" description="Helical" evidence="1">
    <location>
        <begin position="137"/>
        <end position="155"/>
    </location>
</feature>
<accession>A0ABR1IYY0</accession>
<dbReference type="Proteomes" id="UP001498398">
    <property type="component" value="Unassembled WGS sequence"/>
</dbReference>
<sequence>MLATDKAPVQRPPDLTFLPHVAVPTREYFWISAYLGVLAACAVRICGGPYVAVLLQFPKRFDIHQSPCYAFTYTINGSSPFPHVLDLRILSGQFWSSFANKSVSRVRYFSTLASLTVLTDDFLPILARSIGIFSLHMLYFLLFTAQCFFMARIYILSKGNLWMSIPPFTLAFAALGLGLYVAARLRIAGEYTEIFSMKTYILVVDILALSCDIFVTSALCYLLHNSRAALQHNVTNSIINRILVNIINRGGLNLVVAVLIMVFLQLSPRTMLL</sequence>
<keyword evidence="1" id="KW-1133">Transmembrane helix</keyword>
<keyword evidence="1" id="KW-0812">Transmembrane</keyword>
<reference evidence="3 4" key="1">
    <citation type="submission" date="2024-01" db="EMBL/GenBank/DDBJ databases">
        <title>A draft genome for the cacao thread blight pathogen Marasmiellus scandens.</title>
        <authorList>
            <person name="Baruah I.K."/>
            <person name="Leung J."/>
            <person name="Bukari Y."/>
            <person name="Amoako-Attah I."/>
            <person name="Meinhardt L.W."/>
            <person name="Bailey B.A."/>
            <person name="Cohen S.P."/>
        </authorList>
    </citation>
    <scope>NUCLEOTIDE SEQUENCE [LARGE SCALE GENOMIC DNA]</scope>
    <source>
        <strain evidence="3 4">GH-19</strain>
    </source>
</reference>
<evidence type="ECO:0000313" key="3">
    <source>
        <dbReference type="EMBL" id="KAK7442519.1"/>
    </source>
</evidence>
<evidence type="ECO:0000313" key="4">
    <source>
        <dbReference type="Proteomes" id="UP001498398"/>
    </source>
</evidence>
<evidence type="ECO:0000259" key="2">
    <source>
        <dbReference type="Pfam" id="PF20152"/>
    </source>
</evidence>